<dbReference type="SUPFAM" id="SSF57774">
    <property type="entry name" value="Microbial and mitochondrial ADK, insert 'zinc finger' domain"/>
    <property type="match status" value="1"/>
</dbReference>
<evidence type="ECO:0000313" key="7">
    <source>
        <dbReference type="EMBL" id="CAE1153722.1"/>
    </source>
</evidence>
<dbReference type="HAMAP" id="MF_00235">
    <property type="entry name" value="Adenylate_kinase_Adk"/>
    <property type="match status" value="1"/>
</dbReference>
<keyword evidence="4 5" id="KW-0418">Kinase</keyword>
<evidence type="ECO:0000256" key="3">
    <source>
        <dbReference type="ARBA" id="ARBA00022741"/>
    </source>
</evidence>
<dbReference type="Gene3D" id="3.40.50.300">
    <property type="entry name" value="P-loop containing nucleotide triphosphate hydrolases"/>
    <property type="match status" value="1"/>
</dbReference>
<dbReference type="InterPro" id="IPR006259">
    <property type="entry name" value="Adenyl_kin_sub"/>
</dbReference>
<dbReference type="GO" id="GO:0004017">
    <property type="term" value="F:AMP kinase activity"/>
    <property type="evidence" value="ECO:0007669"/>
    <property type="project" value="InterPro"/>
</dbReference>
<reference evidence="7" key="1">
    <citation type="submission" date="2021-01" db="EMBL/GenBank/DDBJ databases">
        <authorList>
            <person name="Li R."/>
            <person name="Bekaert M."/>
        </authorList>
    </citation>
    <scope>NUCLEOTIDE SEQUENCE</scope>
    <source>
        <strain evidence="7">Farmed</strain>
    </source>
</reference>
<dbReference type="EMBL" id="CAHIKZ030000123">
    <property type="protein sequence ID" value="CAE1153722.1"/>
    <property type="molecule type" value="Genomic_DNA"/>
</dbReference>
<dbReference type="PROSITE" id="PS00113">
    <property type="entry name" value="ADENYLATE_KINASE"/>
    <property type="match status" value="1"/>
</dbReference>
<organism evidence="7 8">
    <name type="scientific">Acanthosepion pharaonis</name>
    <name type="common">Pharaoh cuttlefish</name>
    <name type="synonym">Sepia pharaonis</name>
    <dbReference type="NCBI Taxonomy" id="158019"/>
    <lineage>
        <taxon>Eukaryota</taxon>
        <taxon>Metazoa</taxon>
        <taxon>Spiralia</taxon>
        <taxon>Lophotrochozoa</taxon>
        <taxon>Mollusca</taxon>
        <taxon>Cephalopoda</taxon>
        <taxon>Coleoidea</taxon>
        <taxon>Decapodiformes</taxon>
        <taxon>Sepiida</taxon>
        <taxon>Sepiina</taxon>
        <taxon>Sepiidae</taxon>
        <taxon>Acanthosepion</taxon>
    </lineage>
</organism>
<evidence type="ECO:0000256" key="5">
    <source>
        <dbReference type="RuleBase" id="RU003330"/>
    </source>
</evidence>
<dbReference type="GO" id="GO:0005524">
    <property type="term" value="F:ATP binding"/>
    <property type="evidence" value="ECO:0007669"/>
    <property type="project" value="InterPro"/>
</dbReference>
<keyword evidence="8" id="KW-1185">Reference proteome</keyword>
<gene>
    <name evidence="7" type="ORF">SPHA_4020</name>
</gene>
<dbReference type="Pfam" id="PF00406">
    <property type="entry name" value="ADK"/>
    <property type="match status" value="1"/>
</dbReference>
<evidence type="ECO:0000256" key="2">
    <source>
        <dbReference type="ARBA" id="ARBA00022679"/>
    </source>
</evidence>
<evidence type="ECO:0000313" key="8">
    <source>
        <dbReference type="Proteomes" id="UP000597762"/>
    </source>
</evidence>
<protein>
    <submittedName>
        <fullName evidence="7">AK3</fullName>
        <ecNumber evidence="7">2.7.4.10</ecNumber>
    </submittedName>
</protein>
<comment type="similarity">
    <text evidence="1 5">Belongs to the adenylate kinase family.</text>
</comment>
<evidence type="ECO:0000256" key="4">
    <source>
        <dbReference type="ARBA" id="ARBA00022777"/>
    </source>
</evidence>
<accession>A0A812ASS8</accession>
<dbReference type="SUPFAM" id="SSF52540">
    <property type="entry name" value="P-loop containing nucleoside triphosphate hydrolases"/>
    <property type="match status" value="1"/>
</dbReference>
<feature type="domain" description="Adenylate kinase active site lid" evidence="6">
    <location>
        <begin position="88"/>
        <end position="123"/>
    </location>
</feature>
<dbReference type="OrthoDB" id="439792at2759"/>
<dbReference type="InterPro" id="IPR036193">
    <property type="entry name" value="ADK_active_lid_dom_sf"/>
</dbReference>
<proteinExistence type="inferred from homology"/>
<dbReference type="PRINTS" id="PR00094">
    <property type="entry name" value="ADENYLTKNASE"/>
</dbReference>
<comment type="caution">
    <text evidence="7">The sequence shown here is derived from an EMBL/GenBank/DDBJ whole genome shotgun (WGS) entry which is preliminary data.</text>
</comment>
<sequence>MLRAQILQKTEAGLATKKYIDKGELVPDDIMVNLILNEIHSLGHVSWLLDGFPRTVPQAISFHKVEPVNIVINLNIPFDVIIDRIKGRWLHLPSGRVYHTEFNPPKTPGIDDVTGEPLIQRDDDKPETVRQRLETYKRQTEPVLEYYKNSGLLREFKGKYTNEIWPKVRELLSTQMTPIASVDYK</sequence>
<name>A0A812ASS8_ACAPH</name>
<dbReference type="PANTHER" id="PTHR23359">
    <property type="entry name" value="NUCLEOTIDE KINASE"/>
    <property type="match status" value="1"/>
</dbReference>
<dbReference type="FunFam" id="3.40.50.300:FF:000106">
    <property type="entry name" value="Adenylate kinase mitochondrial"/>
    <property type="match status" value="1"/>
</dbReference>
<dbReference type="Pfam" id="PF05191">
    <property type="entry name" value="ADK_lid"/>
    <property type="match status" value="1"/>
</dbReference>
<evidence type="ECO:0000259" key="6">
    <source>
        <dbReference type="Pfam" id="PF05191"/>
    </source>
</evidence>
<evidence type="ECO:0000256" key="1">
    <source>
        <dbReference type="ARBA" id="ARBA00007220"/>
    </source>
</evidence>
<dbReference type="AlphaFoldDB" id="A0A812ASS8"/>
<dbReference type="NCBIfam" id="TIGR01351">
    <property type="entry name" value="adk"/>
    <property type="match status" value="1"/>
</dbReference>
<dbReference type="Proteomes" id="UP000597762">
    <property type="component" value="Unassembled WGS sequence"/>
</dbReference>
<dbReference type="EC" id="2.7.4.10" evidence="7"/>
<dbReference type="InterPro" id="IPR000850">
    <property type="entry name" value="Adenylat/UMP-CMP_kin"/>
</dbReference>
<keyword evidence="2 5" id="KW-0808">Transferase</keyword>
<keyword evidence="3" id="KW-0547">Nucleotide-binding</keyword>
<dbReference type="GO" id="GO:0046899">
    <property type="term" value="F:nucleoside triphosphate adenylate kinase activity"/>
    <property type="evidence" value="ECO:0007669"/>
    <property type="project" value="UniProtKB-EC"/>
</dbReference>
<dbReference type="InterPro" id="IPR007862">
    <property type="entry name" value="Adenylate_kinase_lid-dom"/>
</dbReference>
<dbReference type="CDD" id="cd01428">
    <property type="entry name" value="ADK"/>
    <property type="match status" value="1"/>
</dbReference>
<dbReference type="InterPro" id="IPR027417">
    <property type="entry name" value="P-loop_NTPase"/>
</dbReference>
<dbReference type="InterPro" id="IPR033690">
    <property type="entry name" value="Adenylat_kinase_CS"/>
</dbReference>